<dbReference type="OrthoDB" id="2832284at2759"/>
<evidence type="ECO:0000256" key="4">
    <source>
        <dbReference type="ARBA" id="ARBA00022833"/>
    </source>
</evidence>
<dbReference type="GO" id="GO:0047596">
    <property type="term" value="F:6-methylsalicylate decarboxylase activity"/>
    <property type="evidence" value="ECO:0007669"/>
    <property type="project" value="UniProtKB-EC"/>
</dbReference>
<dbReference type="GO" id="GO:0005829">
    <property type="term" value="C:cytosol"/>
    <property type="evidence" value="ECO:0007669"/>
    <property type="project" value="TreeGrafter"/>
</dbReference>
<keyword evidence="2" id="KW-0479">Metal-binding</keyword>
<organism evidence="10 11">
    <name type="scientific">Corynespora cassiicola Philippines</name>
    <dbReference type="NCBI Taxonomy" id="1448308"/>
    <lineage>
        <taxon>Eukaryota</taxon>
        <taxon>Fungi</taxon>
        <taxon>Dikarya</taxon>
        <taxon>Ascomycota</taxon>
        <taxon>Pezizomycotina</taxon>
        <taxon>Dothideomycetes</taxon>
        <taxon>Pleosporomycetidae</taxon>
        <taxon>Pleosporales</taxon>
        <taxon>Corynesporascaceae</taxon>
        <taxon>Corynespora</taxon>
    </lineage>
</organism>
<dbReference type="Proteomes" id="UP000240883">
    <property type="component" value="Unassembled WGS sequence"/>
</dbReference>
<evidence type="ECO:0000256" key="1">
    <source>
        <dbReference type="ARBA" id="ARBA00005871"/>
    </source>
</evidence>
<evidence type="ECO:0000256" key="5">
    <source>
        <dbReference type="ARBA" id="ARBA00023239"/>
    </source>
</evidence>
<evidence type="ECO:0000259" key="9">
    <source>
        <dbReference type="Pfam" id="PF04909"/>
    </source>
</evidence>
<dbReference type="PANTHER" id="PTHR21240:SF29">
    <property type="entry name" value="AMIDOHYDROLASE-RELATED DOMAIN-CONTAINING PROTEIN"/>
    <property type="match status" value="1"/>
</dbReference>
<evidence type="ECO:0000256" key="8">
    <source>
        <dbReference type="RuleBase" id="RU366045"/>
    </source>
</evidence>
<dbReference type="EC" id="4.1.1.52" evidence="7"/>
<dbReference type="SUPFAM" id="SSF51556">
    <property type="entry name" value="Metallo-dependent hydrolases"/>
    <property type="match status" value="1"/>
</dbReference>
<dbReference type="InterPro" id="IPR032465">
    <property type="entry name" value="ACMSD"/>
</dbReference>
<evidence type="ECO:0000313" key="10">
    <source>
        <dbReference type="EMBL" id="PSN69641.1"/>
    </source>
</evidence>
<dbReference type="PANTHER" id="PTHR21240">
    <property type="entry name" value="2-AMINO-3-CARBOXYLMUCONATE-6-SEMIALDEHYDE DECARBOXYLASE"/>
    <property type="match status" value="1"/>
</dbReference>
<protein>
    <recommendedName>
        <fullName evidence="7">6-methylsalicylate decarboxylase</fullName>
        <ecNumber evidence="7">4.1.1.52</ecNumber>
    </recommendedName>
</protein>
<dbReference type="InterPro" id="IPR032466">
    <property type="entry name" value="Metal_Hydrolase"/>
</dbReference>
<dbReference type="InterPro" id="IPR006680">
    <property type="entry name" value="Amidohydro-rel"/>
</dbReference>
<reference evidence="10 11" key="1">
    <citation type="journal article" date="2018" name="Front. Microbiol.">
        <title>Genome-Wide Analysis of Corynespora cassiicola Leaf Fall Disease Putative Effectors.</title>
        <authorList>
            <person name="Lopez D."/>
            <person name="Ribeiro S."/>
            <person name="Label P."/>
            <person name="Fumanal B."/>
            <person name="Venisse J.S."/>
            <person name="Kohler A."/>
            <person name="de Oliveira R.R."/>
            <person name="Labutti K."/>
            <person name="Lipzen A."/>
            <person name="Lail K."/>
            <person name="Bauer D."/>
            <person name="Ohm R.A."/>
            <person name="Barry K.W."/>
            <person name="Spatafora J."/>
            <person name="Grigoriev I.V."/>
            <person name="Martin F.M."/>
            <person name="Pujade-Renaud V."/>
        </authorList>
    </citation>
    <scope>NUCLEOTIDE SEQUENCE [LARGE SCALE GENOMIC DNA]</scope>
    <source>
        <strain evidence="10 11">Philippines</strain>
    </source>
</reference>
<dbReference type="GO" id="GO:0046872">
    <property type="term" value="F:metal ion binding"/>
    <property type="evidence" value="ECO:0007669"/>
    <property type="project" value="UniProtKB-KW"/>
</dbReference>
<evidence type="ECO:0000256" key="7">
    <source>
        <dbReference type="ARBA" id="ARBA00038889"/>
    </source>
</evidence>
<evidence type="ECO:0000256" key="6">
    <source>
        <dbReference type="ARBA" id="ARBA00036832"/>
    </source>
</evidence>
<dbReference type="AlphaFoldDB" id="A0A2T2NW23"/>
<dbReference type="Pfam" id="PF04909">
    <property type="entry name" value="Amidohydro_2"/>
    <property type="match status" value="1"/>
</dbReference>
<evidence type="ECO:0000256" key="3">
    <source>
        <dbReference type="ARBA" id="ARBA00022793"/>
    </source>
</evidence>
<keyword evidence="5 8" id="KW-0456">Lyase</keyword>
<feature type="domain" description="Amidohydrolase-related" evidence="9">
    <location>
        <begin position="22"/>
        <end position="335"/>
    </location>
</feature>
<sequence length="338" mass="37510">MPSKGTPLEDLEWPPQPPLNKIDTHHHIVPDFYAKAVADAGGDPSGWPTPGWSPETSISIMSRLGIQTAIVSVTAPGATILEGQASYDLARNLNNYAASLRDSHPSRFGFFVNLANILDTEAALEEIAYGFDTLKADGVILFTRYGDGHTYLGNPAIEPVWEELNRRKAVVFVHPTHPADLGRVNSHMPQPLIDYPHETTRTAFDMITSGTRTKYPNCSVILSHAGGTLPWIFSRVVEPMKRTPDAENQQTFGTTATKALADFRSFHYDLALSATSWNLRTIFELIPEDHITFGSDFPYTRNGSYPQFLDNLETYNMTDDLRDKVNFGNAVALFPRLA</sequence>
<dbReference type="Gene3D" id="3.20.20.140">
    <property type="entry name" value="Metal-dependent hydrolases"/>
    <property type="match status" value="1"/>
</dbReference>
<dbReference type="GO" id="GO:0016787">
    <property type="term" value="F:hydrolase activity"/>
    <property type="evidence" value="ECO:0007669"/>
    <property type="project" value="InterPro"/>
</dbReference>
<dbReference type="EMBL" id="KZ678132">
    <property type="protein sequence ID" value="PSN69641.1"/>
    <property type="molecule type" value="Genomic_DNA"/>
</dbReference>
<name>A0A2T2NW23_CORCC</name>
<accession>A0A2T2NW23</accession>
<dbReference type="STRING" id="1448308.A0A2T2NW23"/>
<gene>
    <name evidence="10" type="ORF">BS50DRAFT_608480</name>
</gene>
<keyword evidence="4" id="KW-0862">Zinc</keyword>
<dbReference type="GO" id="GO:0019748">
    <property type="term" value="P:secondary metabolic process"/>
    <property type="evidence" value="ECO:0007669"/>
    <property type="project" value="TreeGrafter"/>
</dbReference>
<keyword evidence="3 8" id="KW-0210">Decarboxylase</keyword>
<comment type="catalytic activity">
    <reaction evidence="6">
        <text>6-methylsalicylate + H(+) = 3-methylphenol + CO2</text>
        <dbReference type="Rhea" id="RHEA:23112"/>
        <dbReference type="ChEBI" id="CHEBI:15378"/>
        <dbReference type="ChEBI" id="CHEBI:16526"/>
        <dbReference type="ChEBI" id="CHEBI:17231"/>
        <dbReference type="ChEBI" id="CHEBI:36658"/>
        <dbReference type="EC" id="4.1.1.52"/>
    </reaction>
    <physiologicalReaction direction="left-to-right" evidence="6">
        <dbReference type="Rhea" id="RHEA:23113"/>
    </physiologicalReaction>
</comment>
<proteinExistence type="inferred from homology"/>
<evidence type="ECO:0000313" key="11">
    <source>
        <dbReference type="Proteomes" id="UP000240883"/>
    </source>
</evidence>
<keyword evidence="11" id="KW-1185">Reference proteome</keyword>
<comment type="similarity">
    <text evidence="1">Belongs to the metallo-dependent hydrolases superfamily. ACMSD family.</text>
</comment>
<evidence type="ECO:0000256" key="2">
    <source>
        <dbReference type="ARBA" id="ARBA00022723"/>
    </source>
</evidence>